<dbReference type="RefSeq" id="WP_146682976.1">
    <property type="nucleotide sequence ID" value="NZ_CP019646.1"/>
</dbReference>
<gene>
    <name evidence="1" type="ORF">SMSP2_01095</name>
</gene>
<evidence type="ECO:0000313" key="1">
    <source>
        <dbReference type="EMBL" id="AQQ70734.1"/>
    </source>
</evidence>
<evidence type="ECO:0000313" key="2">
    <source>
        <dbReference type="Proteomes" id="UP000188181"/>
    </source>
</evidence>
<dbReference type="AlphaFoldDB" id="A0A1Q2MDL8"/>
<organism evidence="1 2">
    <name type="scientific">Limihaloglobus sulfuriphilus</name>
    <dbReference type="NCBI Taxonomy" id="1851148"/>
    <lineage>
        <taxon>Bacteria</taxon>
        <taxon>Pseudomonadati</taxon>
        <taxon>Planctomycetota</taxon>
        <taxon>Phycisphaerae</taxon>
        <taxon>Sedimentisphaerales</taxon>
        <taxon>Sedimentisphaeraceae</taxon>
        <taxon>Limihaloglobus</taxon>
    </lineage>
</organism>
<dbReference type="KEGG" id="pbas:SMSP2_01095"/>
<dbReference type="EMBL" id="CP019646">
    <property type="protein sequence ID" value="AQQ70734.1"/>
    <property type="molecule type" value="Genomic_DNA"/>
</dbReference>
<proteinExistence type="predicted"/>
<name>A0A1Q2MDL8_9BACT</name>
<keyword evidence="2" id="KW-1185">Reference proteome</keyword>
<dbReference type="Proteomes" id="UP000188181">
    <property type="component" value="Chromosome"/>
</dbReference>
<protein>
    <submittedName>
        <fullName evidence="1">Uncharacterized protein</fullName>
    </submittedName>
</protein>
<sequence>MRKLSTAFFICAILVLPFIILCYDDHMIRKKGYGYILSPMPPWHLSDKAINDLASVFGFGYGYYKKGLSKWPSLDDILKSEKFGLVDDKSLMNFGLSIIIHHPTQRKLLYKANMPTSMAVSDSIEKRLESCILVATLLSEDVAENGSILANPLYPERWTDRFSQDSWQTWVVLDNQCFVHKVSSDLPPIPGCILRLDAKSLQAIEFYYPKDVLPALKSIYPNVQVPQDNIIETISLPVPDNK</sequence>
<dbReference type="STRING" id="1851148.SMSP2_01095"/>
<accession>A0A1Q2MDL8</accession>
<reference evidence="2" key="1">
    <citation type="submission" date="2017-02" db="EMBL/GenBank/DDBJ databases">
        <title>Comparative genomics and description of representatives of a novel lineage of planctomycetes thriving in anoxic sediments.</title>
        <authorList>
            <person name="Spring S."/>
            <person name="Bunk B."/>
            <person name="Sproer C."/>
        </authorList>
    </citation>
    <scope>NUCLEOTIDE SEQUENCE [LARGE SCALE GENOMIC DNA]</scope>
    <source>
        <strain evidence="2">SM-Chi-D1</strain>
    </source>
</reference>